<evidence type="ECO:0000256" key="1">
    <source>
        <dbReference type="SAM" id="MobiDB-lite"/>
    </source>
</evidence>
<comment type="caution">
    <text evidence="2">The sequence shown here is derived from an EMBL/GenBank/DDBJ whole genome shotgun (WGS) entry which is preliminary data.</text>
</comment>
<proteinExistence type="predicted"/>
<feature type="compositionally biased region" description="Basic residues" evidence="1">
    <location>
        <begin position="185"/>
        <end position="194"/>
    </location>
</feature>
<feature type="compositionally biased region" description="Acidic residues" evidence="1">
    <location>
        <begin position="140"/>
        <end position="179"/>
    </location>
</feature>
<dbReference type="EMBL" id="CABFNS010000829">
    <property type="protein sequence ID" value="VUC31122.1"/>
    <property type="molecule type" value="Genomic_DNA"/>
</dbReference>
<feature type="region of interest" description="Disordered" evidence="1">
    <location>
        <begin position="121"/>
        <end position="236"/>
    </location>
</feature>
<dbReference type="Proteomes" id="UP000766486">
    <property type="component" value="Unassembled WGS sequence"/>
</dbReference>
<keyword evidence="3" id="KW-1185">Reference proteome</keyword>
<feature type="region of interest" description="Disordered" evidence="1">
    <location>
        <begin position="334"/>
        <end position="357"/>
    </location>
</feature>
<organism evidence="2 3">
    <name type="scientific">Bionectria ochroleuca</name>
    <name type="common">Gliocladium roseum</name>
    <dbReference type="NCBI Taxonomy" id="29856"/>
    <lineage>
        <taxon>Eukaryota</taxon>
        <taxon>Fungi</taxon>
        <taxon>Dikarya</taxon>
        <taxon>Ascomycota</taxon>
        <taxon>Pezizomycotina</taxon>
        <taxon>Sordariomycetes</taxon>
        <taxon>Hypocreomycetidae</taxon>
        <taxon>Hypocreales</taxon>
        <taxon>Bionectriaceae</taxon>
        <taxon>Clonostachys</taxon>
    </lineage>
</organism>
<gene>
    <name evidence="2" type="ORF">CLO192961_LOCUS299366</name>
</gene>
<feature type="non-terminal residue" evidence="2">
    <location>
        <position position="369"/>
    </location>
</feature>
<reference evidence="2 3" key="1">
    <citation type="submission" date="2019-06" db="EMBL/GenBank/DDBJ databases">
        <authorList>
            <person name="Broberg M."/>
        </authorList>
    </citation>
    <scope>NUCLEOTIDE SEQUENCE [LARGE SCALE GENOMIC DNA]</scope>
</reference>
<evidence type="ECO:0000313" key="3">
    <source>
        <dbReference type="Proteomes" id="UP000766486"/>
    </source>
</evidence>
<sequence length="369" mass="39992">MTLTRVNGISLKETPASEIDMAASAPLSTIVHEPLIKSNYEVVLGHDVTVLTQLDNPYWTVVVLSSAANSPVRTVVTTEKSLDLASALAAVHRRSALEVSHFYVAMGKTYDSTVIRPLQRQKKKTKRYRGLDNDDVVQLSEEEDGDDLDNENYTDSSSESEDDVELGLDLSDESEEEDGLEHIRKPSHRRRRETKNKTGGRMGEPRTVPFRQSTSPRMPPPAAPPSTATAPAGDGTIPMAARPHLFYGQPTNMTGVYPPPPPPPPQGHKPATVPNHLAAVVAPSMPGIYTTHTQSASGHPINVFQQPKGHMPPPPAAVPVPQQQQMRANSFYPPTAGPAAYTKQRRPAPAAALPSPAPRPVSINIHWIG</sequence>
<protein>
    <submittedName>
        <fullName evidence="2">Uncharacterized protein</fullName>
    </submittedName>
</protein>
<name>A0ABY6UIW8_BIOOC</name>
<evidence type="ECO:0000313" key="2">
    <source>
        <dbReference type="EMBL" id="VUC31122.1"/>
    </source>
</evidence>
<accession>A0ABY6UIW8</accession>